<feature type="domain" description="C-type lectin" evidence="11">
    <location>
        <begin position="2053"/>
        <end position="2143"/>
    </location>
</feature>
<dbReference type="SMART" id="SM00606">
    <property type="entry name" value="CBD_IV"/>
    <property type="match status" value="2"/>
</dbReference>
<dbReference type="InterPro" id="IPR016186">
    <property type="entry name" value="C-type_lectin-like/link_sf"/>
</dbReference>
<dbReference type="SUPFAM" id="SSF75011">
    <property type="entry name" value="3-carboxy-cis,cis-mucoante lactonizing enzyme"/>
    <property type="match status" value="1"/>
</dbReference>
<dbReference type="Pfam" id="PF03422">
    <property type="entry name" value="CBM_6"/>
    <property type="match status" value="3"/>
</dbReference>
<evidence type="ECO:0000256" key="7">
    <source>
        <dbReference type="PROSITE-ProRule" id="PRU00235"/>
    </source>
</evidence>
<feature type="repeat" description="RCC1" evidence="7">
    <location>
        <begin position="238"/>
        <end position="329"/>
    </location>
</feature>
<feature type="compositionally biased region" description="Polar residues" evidence="9">
    <location>
        <begin position="649"/>
        <end position="659"/>
    </location>
</feature>
<keyword evidence="4" id="KW-0106">Calcium</keyword>
<name>A0AAD3CKN1_9STRA</name>
<dbReference type="PANTHER" id="PTHR36220">
    <property type="entry name" value="UNNAMED PRODUCT"/>
    <property type="match status" value="1"/>
</dbReference>
<dbReference type="SUPFAM" id="SSF49785">
    <property type="entry name" value="Galactose-binding domain-like"/>
    <property type="match status" value="3"/>
</dbReference>
<keyword evidence="5" id="KW-1015">Disulfide bond</keyword>
<accession>A0AAD3CKN1</accession>
<dbReference type="Pfam" id="PF00059">
    <property type="entry name" value="Lectin_C"/>
    <property type="match status" value="3"/>
</dbReference>
<feature type="domain" description="CBM6" evidence="12">
    <location>
        <begin position="1038"/>
        <end position="1176"/>
    </location>
</feature>
<dbReference type="Pfam" id="PF13540">
    <property type="entry name" value="RCC1_2"/>
    <property type="match status" value="1"/>
</dbReference>
<dbReference type="InterPro" id="IPR006584">
    <property type="entry name" value="Cellulose-bd_IV"/>
</dbReference>
<sequence length="2970" mass="312598">MKIYNSTFFLFLAIARHPAATTAAAAEEGGVGGANKKKIIEQQPHRRTSTTRTKTDNIDPATQFNDNEKISYSVDQQQQEKDSSLASESSFGYDIDPSFYDYKQGTRNLNTDQVFQFSSSAHACLLAYDMVQCVGYNFYGQLGQTTSDTFGTPVLLNFPSSITAKPRKVITGYDHTCTLFDDGHVWCNGSNGFGQLGNGGNVNSATPVQVKDNNSANLANVIDIEAGAYHNCAIKDTGAMYCWGFNNKGQLGMNEIMNGNTNEKKAVKMALSLISTCVITGTETNPSKSTTCVGKGFTSENAVSTTIDLVNDVRKLTAGSHHFCALLVGDTAKCWGANNAGQLGIGSKDLSPRYNTAENVRASSSTPILSNIADINAGYLSTCLVLANGTPMCFGNNRFYQLGIANGGTNELYPKALSIATVSGKTLVSIYVGEQTGHAIYDDDSIYSMGTNYGGTFGDGSTVSSRNVVGDVSGATTRQMEFSLGTDSPSNIPSLQPSSSPSSLPSDSPSDQPSSIPSSLPSTLPSLSPSDQPSSVPSSKPSDLPSDSPSDQPSSIPSSLPSTLPSLIHSSEPSDTPSLIHSSEPSDTPSLNPSSNPSLLPSDSPSLQPSSSPSLLPSDLPSDSPSDQPSSIPSSLPSTLPSLIHSSEPSDTPSLIHSSEPSDTPSLNPSSNPSLLPSDSPSLQPSSSPSLLPSDLPSDSPSDQPSSIPSSLPSTLPSLIHSSEPSDTPSLIHSSEPSDTPSLNPSSNPSLLPSDSPSLQPSSSPSLLPSDLPSDSPSDQPSSIPSSLPSTLPSLIHSSEPSDTPSLIHSSEPSDTPSLNPSSNPSLLPSEIPSLQPSSSPSLLPSDLPSDSPSDQPSSIPSSLPSTLPSLIHSSEPSDTPSLIHSSEPSDTPSLNSSSNPSLLPSEIPSLQPSSGPSSIPSDLPSLSPSSNPSQDPYLLGDENSHITFDNVDFGSTNSVKGIKITYANGEQNGFGSMEIKLGDASGTTLAQFSPAGTVSWVDVSNIMLIPFDKTVQLSGMNSLTFITTETTATMHLISYELIDLSERFTPFTAINATEVGNQSGIGVGNGNSGHFDSGDYFTYNPVDFGLGANSIKIIYAKGTTGGSFEIWKGDHQTGEIIGTYSPASTDSWGTFVTVEIPIKASYGIDQLTFRGTYPNGEIFQGIMNLKSFQLSPVSAGYICLDTTTRTNTDSVQAAAAAQTGANLVSIRCSAQQNAVASLSSSTAGGIWIGGTDVVNEGTWVLPDGNAMTYFNWSSSEPNNAGGDEDCIVFDGSSGVWLDGPCNSSTATGPAIFESTFAISSLTCIEYVECQDTVKIVENGIQTTDTRLRDFHTQTDSAGAYLSVPGRETATPTDSWNIYNLPIGANDDFVMLAKLKVDGSGSAAGLIINDGDSFGFNGWNTNKIFASGAFSGVVQTNYGTHSDNLFYFKVQRKLGTIKFYINEQEVASFANYNVGISKFTWSPWRADLKIYEWTVTSPSLLNFYSIQSLEDVEALTPLVDRGGGNTAVIDECEGDCDSNAHCSTGLICHMRDVESDPYPPRCKGDIVHHTHDWCVQANPIKLGLCEGECWIDADCEGGLICSDNTSTACVGTPTLGWKYCVYTSNVLSYFHGQVMVNTCPAGTVKVETIEDCYSAEAIADGFVTSRSDGSQCTGNRADRPSGCYVNVAFNQVCFNYASASTVIPSSFAPWAASLCKKEPDLTAVPSSAPSSLPSDTPSSSPSDLPSLSPSSNPSLLPSDIPSLQPSSSPSLLPSEIPSLQPSSGPSSIPSDLPSLSPSSNPSQDPYLLGDENSHITFDNVDFGSTNSVKGIKITYANGEQNGFGSMEIKLGDASGTTLAQFSPPGTLSWADVSNTMLIPFDKTVQLSGVNSLTFTTSETTAVMHLISYELIDLSERFTPFTAINATEVSNQSGIGVGNGNSGHFDSGDYFTYNPVDFGLGANSIKIIYAKGTTGGSFEIWKGDHQTGEIIGTYSPASTDSWGTFVTVEIPIKASHGIDQLNFRGTGIFQGIMNLKSFQLSPVSAGYICLDTATRNYTASVQAAAAAQIGANLVSIQCGAQQNAVASLSSSAAGGIWIGGTDTANEGTWLLPDGNAMTYSNWNTGEPNNAGGDEDCIVFDGSSGVWLDGPCGTTGPAIFESTFAIGGLTCNEYVGCQDTVKIVENGIQTSDVRLRNNNLVTQSDTAGPYLNVPGNTIATSADNWNVYNLPIGANDDFVMLAKLKVDGSGSAASFFINDLDNFGFDGSSNQIFTHSNSAFITGFVQSNKGIHHDNLFYFKVERKLGTIKFYINEEETDQKTYSESVQAANSAQAGANLVSIRCSKQQEKVNLLSLGGADWIGANDINTENAWILADGHAMTYTNWNANEPSNAGGNEDCVVIGSDGLWNDGPCDYTATGAVYESPYPIDGLSCEQYAECTTNVALGGTATESSTAYARPASSAIDGNTASNFDSGSVTHTSDETDPWWKVQLAQEYSISRVIVYNRSESNAIKSRLNAFRMTVLLNEVEVFRYDDSAPLANLVTSILVPPKVIGDAVKIQLFGDNRVLSLAEVEVEGLCLHWAQAGSSIIGKATSDFFGTSMSLSADGRTVAVGAYGNDDNGNLAGQNSVFRLSHDGLWIKLGEDLNGSAANHESGQAIALSPDGSTVAIGDPLKDSPGYSNNGDVRIFRFNESTSTWELQGTNTIVGQGDEYRFGWERGLALSEDGNTVAVSAWYDTSSSGKGRVYVYRLTNGSWTLFGMSSPLLGEQDGDRFGYSVALSYDGETLAVGAPKNVNSQSLQTGHIRVYRISSGSWQLLGANLEGEGAGNMFGHSVSLSSNGDTVAIGGYNNGGSVEVTGNALGQSGHVRVLRYLNGSWQAIGEDIDGEAAYDQSGFSIALSSDGETVVIGANLNDGGGSNSGHARVYRYSSGSSWKKIGADIDGIGANVNFGRAVGISANGETVAISSRSYNSNTGYVSVYDLFGNCS</sequence>
<dbReference type="InterPro" id="IPR000408">
    <property type="entry name" value="Reg_chr_condens"/>
</dbReference>
<feature type="region of interest" description="Disordered" evidence="9">
    <location>
        <begin position="1707"/>
        <end position="1795"/>
    </location>
</feature>
<dbReference type="Gene3D" id="2.130.10.130">
    <property type="entry name" value="Integrin alpha, N-terminal"/>
    <property type="match status" value="1"/>
</dbReference>
<dbReference type="PROSITE" id="PS51470">
    <property type="entry name" value="FG_GAP"/>
    <property type="match status" value="1"/>
</dbReference>
<keyword evidence="2 10" id="KW-0732">Signal</keyword>
<evidence type="ECO:0000259" key="11">
    <source>
        <dbReference type="PROSITE" id="PS50041"/>
    </source>
</evidence>
<organism evidence="13 14">
    <name type="scientific">Chaetoceros tenuissimus</name>
    <dbReference type="NCBI Taxonomy" id="426638"/>
    <lineage>
        <taxon>Eukaryota</taxon>
        <taxon>Sar</taxon>
        <taxon>Stramenopiles</taxon>
        <taxon>Ochrophyta</taxon>
        <taxon>Bacillariophyta</taxon>
        <taxon>Coscinodiscophyceae</taxon>
        <taxon>Chaetocerotophycidae</taxon>
        <taxon>Chaetocerotales</taxon>
        <taxon>Chaetocerotaceae</taxon>
        <taxon>Chaetoceros</taxon>
    </lineage>
</organism>
<dbReference type="InterPro" id="IPR016187">
    <property type="entry name" value="CTDL_fold"/>
</dbReference>
<dbReference type="InterPro" id="IPR008979">
    <property type="entry name" value="Galactose-bd-like_sf"/>
</dbReference>
<feature type="compositionally biased region" description="Polar residues" evidence="9">
    <location>
        <begin position="573"/>
        <end position="583"/>
    </location>
</feature>
<feature type="compositionally biased region" description="Low complexity" evidence="9">
    <location>
        <begin position="886"/>
        <end position="937"/>
    </location>
</feature>
<dbReference type="Pfam" id="PF22633">
    <property type="entry name" value="F5_F8_type_C_2"/>
    <property type="match status" value="1"/>
</dbReference>
<evidence type="ECO:0000256" key="5">
    <source>
        <dbReference type="ARBA" id="ARBA00023157"/>
    </source>
</evidence>
<reference evidence="13 14" key="1">
    <citation type="journal article" date="2021" name="Sci. Rep.">
        <title>The genome of the diatom Chaetoceros tenuissimus carries an ancient integrated fragment of an extant virus.</title>
        <authorList>
            <person name="Hongo Y."/>
            <person name="Kimura K."/>
            <person name="Takaki Y."/>
            <person name="Yoshida Y."/>
            <person name="Baba S."/>
            <person name="Kobayashi G."/>
            <person name="Nagasaki K."/>
            <person name="Hano T."/>
            <person name="Tomaru Y."/>
        </authorList>
    </citation>
    <scope>NUCLEOTIDE SEQUENCE [LARGE SCALE GENOMIC DNA]</scope>
    <source>
        <strain evidence="13 14">NIES-3715</strain>
    </source>
</reference>
<dbReference type="Gene3D" id="2.130.10.30">
    <property type="entry name" value="Regulator of chromosome condensation 1/beta-lactamase-inhibitor protein II"/>
    <property type="match status" value="2"/>
</dbReference>
<keyword evidence="3" id="KW-0677">Repeat</keyword>
<feature type="compositionally biased region" description="Polar residues" evidence="9">
    <location>
        <begin position="872"/>
        <end position="885"/>
    </location>
</feature>
<feature type="compositionally biased region" description="Low complexity" evidence="9">
    <location>
        <begin position="488"/>
        <end position="571"/>
    </location>
</feature>
<dbReference type="GO" id="GO:0046872">
    <property type="term" value="F:metal ion binding"/>
    <property type="evidence" value="ECO:0007669"/>
    <property type="project" value="UniProtKB-KW"/>
</dbReference>
<dbReference type="SMART" id="SM00034">
    <property type="entry name" value="CLECT"/>
    <property type="match status" value="3"/>
</dbReference>
<evidence type="ECO:0000256" key="3">
    <source>
        <dbReference type="ARBA" id="ARBA00022737"/>
    </source>
</evidence>
<keyword evidence="14" id="KW-1185">Reference proteome</keyword>
<comment type="caution">
    <text evidence="13">The sequence shown here is derived from an EMBL/GenBank/DDBJ whole genome shotgun (WGS) entry which is preliminary data.</text>
</comment>
<feature type="chain" id="PRO_5042218801" description="Staphylococcus aureus surface protein A" evidence="10">
    <location>
        <begin position="24"/>
        <end position="2970"/>
    </location>
</feature>
<dbReference type="InterPro" id="IPR001304">
    <property type="entry name" value="C-type_lectin-like"/>
</dbReference>
<evidence type="ECO:0008006" key="15">
    <source>
        <dbReference type="Google" id="ProtNLM"/>
    </source>
</evidence>
<feature type="repeat" description="FG-GAP" evidence="8">
    <location>
        <begin position="2740"/>
        <end position="2799"/>
    </location>
</feature>
<dbReference type="InterPro" id="IPR009091">
    <property type="entry name" value="RCC1/BLIP-II"/>
</dbReference>
<feature type="region of interest" description="Disordered" evidence="9">
    <location>
        <begin position="482"/>
        <end position="943"/>
    </location>
</feature>
<dbReference type="InterPro" id="IPR028994">
    <property type="entry name" value="Integrin_alpha_N"/>
</dbReference>
<dbReference type="Pfam" id="PF14312">
    <property type="entry name" value="FG-GAP_2"/>
    <property type="match status" value="2"/>
</dbReference>
<dbReference type="InterPro" id="IPR013517">
    <property type="entry name" value="FG-GAP"/>
</dbReference>
<evidence type="ECO:0000256" key="2">
    <source>
        <dbReference type="ARBA" id="ARBA00022729"/>
    </source>
</evidence>
<feature type="compositionally biased region" description="Low complexity" evidence="9">
    <location>
        <begin position="585"/>
        <end position="647"/>
    </location>
</feature>
<feature type="compositionally biased region" description="Polar residues" evidence="9">
    <location>
        <begin position="801"/>
        <end position="811"/>
    </location>
</feature>
<feature type="compositionally biased region" description="Low complexity" evidence="9">
    <location>
        <begin position="813"/>
        <end position="871"/>
    </location>
</feature>
<feature type="repeat" description="RCC1" evidence="7">
    <location>
        <begin position="183"/>
        <end position="237"/>
    </location>
</feature>
<dbReference type="InterPro" id="IPR005084">
    <property type="entry name" value="CBM6"/>
</dbReference>
<dbReference type="PANTHER" id="PTHR36220:SF1">
    <property type="entry name" value="GAMMA TUBULIN COMPLEX COMPONENT C-TERMINAL DOMAIN-CONTAINING PROTEIN"/>
    <property type="match status" value="1"/>
</dbReference>
<dbReference type="SUPFAM" id="SSF50985">
    <property type="entry name" value="RCC1/BLIP-II"/>
    <property type="match status" value="1"/>
</dbReference>
<dbReference type="PROSITE" id="PS51175">
    <property type="entry name" value="CBM6"/>
    <property type="match status" value="2"/>
</dbReference>
<dbReference type="Gene3D" id="3.10.100.10">
    <property type="entry name" value="Mannose-Binding Protein A, subunit A"/>
    <property type="match status" value="3"/>
</dbReference>
<evidence type="ECO:0000256" key="8">
    <source>
        <dbReference type="PROSITE-ProRule" id="PRU00803"/>
    </source>
</evidence>
<dbReference type="Proteomes" id="UP001054902">
    <property type="component" value="Unassembled WGS sequence"/>
</dbReference>
<dbReference type="Gene3D" id="2.60.120.260">
    <property type="entry name" value="Galactose-binding domain-like"/>
    <property type="match status" value="5"/>
</dbReference>
<keyword evidence="6" id="KW-0325">Glycoprotein</keyword>
<evidence type="ECO:0000256" key="6">
    <source>
        <dbReference type="ARBA" id="ARBA00023180"/>
    </source>
</evidence>
<feature type="compositionally biased region" description="Polar residues" evidence="9">
    <location>
        <begin position="725"/>
        <end position="735"/>
    </location>
</feature>
<evidence type="ECO:0000256" key="4">
    <source>
        <dbReference type="ARBA" id="ARBA00022837"/>
    </source>
</evidence>
<feature type="signal peptide" evidence="10">
    <location>
        <begin position="1"/>
        <end position="23"/>
    </location>
</feature>
<dbReference type="SUPFAM" id="SSF69322">
    <property type="entry name" value="Tricorn protease domain 2"/>
    <property type="match status" value="1"/>
</dbReference>
<keyword evidence="1" id="KW-0479">Metal-binding</keyword>
<evidence type="ECO:0000259" key="12">
    <source>
        <dbReference type="PROSITE" id="PS51175"/>
    </source>
</evidence>
<dbReference type="InterPro" id="IPR006585">
    <property type="entry name" value="FTP1"/>
</dbReference>
<feature type="compositionally biased region" description="Low complexity" evidence="9">
    <location>
        <begin position="737"/>
        <end position="799"/>
    </location>
</feature>
<dbReference type="SUPFAM" id="SSF56436">
    <property type="entry name" value="C-type lectin-like"/>
    <property type="match status" value="3"/>
</dbReference>
<evidence type="ECO:0000256" key="10">
    <source>
        <dbReference type="SAM" id="SignalP"/>
    </source>
</evidence>
<dbReference type="GO" id="GO:0030246">
    <property type="term" value="F:carbohydrate binding"/>
    <property type="evidence" value="ECO:0007669"/>
    <property type="project" value="InterPro"/>
</dbReference>
<evidence type="ECO:0000256" key="1">
    <source>
        <dbReference type="ARBA" id="ARBA00022723"/>
    </source>
</evidence>
<evidence type="ECO:0000256" key="9">
    <source>
        <dbReference type="SAM" id="MobiDB-lite"/>
    </source>
</evidence>
<dbReference type="SMART" id="SM00607">
    <property type="entry name" value="FTP"/>
    <property type="match status" value="1"/>
</dbReference>
<evidence type="ECO:0000313" key="13">
    <source>
        <dbReference type="EMBL" id="GFH47681.1"/>
    </source>
</evidence>
<feature type="domain" description="C-type lectin" evidence="11">
    <location>
        <begin position="2287"/>
        <end position="2396"/>
    </location>
</feature>
<feature type="compositionally biased region" description="Low complexity" evidence="9">
    <location>
        <begin position="1709"/>
        <end position="1789"/>
    </location>
</feature>
<dbReference type="Pfam" id="PF00415">
    <property type="entry name" value="RCC1"/>
    <property type="match status" value="1"/>
</dbReference>
<dbReference type="InterPro" id="IPR013519">
    <property type="entry name" value="Int_alpha_beta-p"/>
</dbReference>
<evidence type="ECO:0000313" key="14">
    <source>
        <dbReference type="Proteomes" id="UP001054902"/>
    </source>
</evidence>
<feature type="domain" description="C-type lectin" evidence="11">
    <location>
        <begin position="1203"/>
        <end position="1287"/>
    </location>
</feature>
<dbReference type="CDD" id="cd04084">
    <property type="entry name" value="CBM6_xylanase-like"/>
    <property type="match status" value="2"/>
</dbReference>
<gene>
    <name evidence="13" type="ORF">CTEN210_04156</name>
</gene>
<protein>
    <recommendedName>
        <fullName evidence="15">Staphylococcus aureus surface protein A</fullName>
    </recommendedName>
</protein>
<feature type="compositionally biased region" description="Low complexity" evidence="9">
    <location>
        <begin position="661"/>
        <end position="723"/>
    </location>
</feature>
<dbReference type="PROSITE" id="PS50041">
    <property type="entry name" value="C_TYPE_LECTIN_2"/>
    <property type="match status" value="3"/>
</dbReference>
<feature type="region of interest" description="Disordered" evidence="9">
    <location>
        <begin position="34"/>
        <end position="68"/>
    </location>
</feature>
<dbReference type="EMBL" id="BLLK01000023">
    <property type="protein sequence ID" value="GFH47681.1"/>
    <property type="molecule type" value="Genomic_DNA"/>
</dbReference>
<dbReference type="PROSITE" id="PS50012">
    <property type="entry name" value="RCC1_3"/>
    <property type="match status" value="2"/>
</dbReference>
<proteinExistence type="predicted"/>
<feature type="domain" description="CBM6" evidence="12">
    <location>
        <begin position="1890"/>
        <end position="2024"/>
    </location>
</feature>